<comment type="caution">
    <text evidence="2">The sequence shown here is derived from an EMBL/GenBank/DDBJ whole genome shotgun (WGS) entry which is preliminary data.</text>
</comment>
<evidence type="ECO:0000313" key="3">
    <source>
        <dbReference type="Proteomes" id="UP000327493"/>
    </source>
</evidence>
<evidence type="ECO:0000313" key="2">
    <source>
        <dbReference type="EMBL" id="KAA8586018.1"/>
    </source>
</evidence>
<dbReference type="EMBL" id="VOFY01000014">
    <property type="protein sequence ID" value="KAA8586018.1"/>
    <property type="molecule type" value="Genomic_DNA"/>
</dbReference>
<reference evidence="2 3" key="1">
    <citation type="submission" date="2019-08" db="EMBL/GenBank/DDBJ databases">
        <title>A chromosome-level genome assembly, high-density linkage maps, and genome scans reveal the genomic architecture of hybrid incompatibilities underlying speciation via character displacement in darters (Percidae: Etheostominae).</title>
        <authorList>
            <person name="Moran R.L."/>
            <person name="Catchen J.M."/>
            <person name="Fuller R.C."/>
        </authorList>
    </citation>
    <scope>NUCLEOTIDE SEQUENCE [LARGE SCALE GENOMIC DNA]</scope>
    <source>
        <strain evidence="2">EspeVRDwgs_2016</strain>
        <tissue evidence="2">Muscle</tissue>
    </source>
</reference>
<keyword evidence="1" id="KW-0472">Membrane</keyword>
<keyword evidence="1" id="KW-1133">Transmembrane helix</keyword>
<name>A0A5J5CU98_9PERO</name>
<gene>
    <name evidence="2" type="ORF">FQN60_007587</name>
</gene>
<organism evidence="2 3">
    <name type="scientific">Etheostoma spectabile</name>
    <name type="common">orangethroat darter</name>
    <dbReference type="NCBI Taxonomy" id="54343"/>
    <lineage>
        <taxon>Eukaryota</taxon>
        <taxon>Metazoa</taxon>
        <taxon>Chordata</taxon>
        <taxon>Craniata</taxon>
        <taxon>Vertebrata</taxon>
        <taxon>Euteleostomi</taxon>
        <taxon>Actinopterygii</taxon>
        <taxon>Neopterygii</taxon>
        <taxon>Teleostei</taxon>
        <taxon>Neoteleostei</taxon>
        <taxon>Acanthomorphata</taxon>
        <taxon>Eupercaria</taxon>
        <taxon>Perciformes</taxon>
        <taxon>Percoidei</taxon>
        <taxon>Percidae</taxon>
        <taxon>Etheostomatinae</taxon>
        <taxon>Etheostoma</taxon>
    </lineage>
</organism>
<accession>A0A5J5CU98</accession>
<sequence length="84" mass="9609">MLSSHWDYMAGHGRALEANPTLSFATAAELFPDPGRRIQSRVGSYFGFKNKEKMEPKGLQLVAILFIYFLFFVATFPELPFVYK</sequence>
<keyword evidence="3" id="KW-1185">Reference proteome</keyword>
<keyword evidence="1" id="KW-0812">Transmembrane</keyword>
<proteinExistence type="predicted"/>
<protein>
    <submittedName>
        <fullName evidence="2">Uncharacterized protein</fullName>
    </submittedName>
</protein>
<evidence type="ECO:0000256" key="1">
    <source>
        <dbReference type="SAM" id="Phobius"/>
    </source>
</evidence>
<dbReference type="Proteomes" id="UP000327493">
    <property type="component" value="Chromosome 14"/>
</dbReference>
<dbReference type="AlphaFoldDB" id="A0A5J5CU98"/>
<feature type="transmembrane region" description="Helical" evidence="1">
    <location>
        <begin position="58"/>
        <end position="76"/>
    </location>
</feature>